<name>A0ABQ9XG23_9EUKA</name>
<evidence type="ECO:0000313" key="2">
    <source>
        <dbReference type="Proteomes" id="UP001281761"/>
    </source>
</evidence>
<dbReference type="EMBL" id="JARBJD010000153">
    <property type="protein sequence ID" value="KAK2949587.1"/>
    <property type="molecule type" value="Genomic_DNA"/>
</dbReference>
<dbReference type="SUPFAM" id="SSF51126">
    <property type="entry name" value="Pectin lyase-like"/>
    <property type="match status" value="1"/>
</dbReference>
<sequence length="765" mass="84801">MLVSVVLFNQDQELQAPPLILTEKIHHFHNLAFLNENKTISSLQVPTILGMHTDTSMLFELHNSTVKVWHVVALIDMEYGIADLQDHSSFELHMSTIRFESENTPFCADTGTVTLSSVTIEGSSLIPQLFQSSEHGSALNVIGCSVSDVSVGVQAILSADRTTIKITNSHFSHIEHVFQESTLEPTLPESSRNAEEYPLESFTTIFFNSIIANVTDDLYGTITSAPMRGESFMFSGLTCTQQTLRPLSLFSSPTQFRNTEQVAQSDIEIRDCKFENGSDIHKSGSSGLFLRVSGSRKVNITNCAFVALESPSGVSGLHIDASMPTSGQSPQITISKCSFTNCIGRTTTKLDLIHTAASLWACEWTNSSSKDGVLRVRGSSPKMWTGPGLVLGRCALTDCTGQSDTESKSGCVDVVYDGPISLANQTTVENCVGDSAAAIVVGSIVSVECSRFVHSTSKSTFISAGYICGWQVSMKNVLISKCASCDARHSLVLSLFWKPSLTEMEDAPIESNYLAENVFVKRGKNKVGMEILYSVPETLLLDERLNPTQFKKVHSDSKTGTVASTTTKVDPLDSHVLDIQDVEYTDETLEILIDLLSDTNPMTLEKLELAGIQIIKNHAKDRNMNLAALLKKTPNFFDEMTRTLFRGCTAQVRMECAEACGLMLNRWGYDAAFKMIGANFLFSVFTLLLNEDGSHIKYRILVSYTEILRYKYENEFNHQMLYAYTLRHSHYYDAEQQFVDVVYDPLLGTLTRRLLSQHYPVNIPW</sequence>
<accession>A0ABQ9XG23</accession>
<protein>
    <recommendedName>
        <fullName evidence="3">Right handed beta helix domain-containing protein</fullName>
    </recommendedName>
</protein>
<dbReference type="InterPro" id="IPR011050">
    <property type="entry name" value="Pectin_lyase_fold/virulence"/>
</dbReference>
<keyword evidence="2" id="KW-1185">Reference proteome</keyword>
<gene>
    <name evidence="1" type="ORF">BLNAU_15447</name>
</gene>
<reference evidence="1 2" key="1">
    <citation type="journal article" date="2022" name="bioRxiv">
        <title>Genomics of Preaxostyla Flagellates Illuminates Evolutionary Transitions and the Path Towards Mitochondrial Loss.</title>
        <authorList>
            <person name="Novak L.V.F."/>
            <person name="Treitli S.C."/>
            <person name="Pyrih J."/>
            <person name="Halakuc P."/>
            <person name="Pipaliya S.V."/>
            <person name="Vacek V."/>
            <person name="Brzon O."/>
            <person name="Soukal P."/>
            <person name="Eme L."/>
            <person name="Dacks J.B."/>
            <person name="Karnkowska A."/>
            <person name="Elias M."/>
            <person name="Hampl V."/>
        </authorList>
    </citation>
    <scope>NUCLEOTIDE SEQUENCE [LARGE SCALE GENOMIC DNA]</scope>
    <source>
        <strain evidence="1">NAU3</strain>
        <tissue evidence="1">Gut</tissue>
    </source>
</reference>
<dbReference type="Proteomes" id="UP001281761">
    <property type="component" value="Unassembled WGS sequence"/>
</dbReference>
<comment type="caution">
    <text evidence="1">The sequence shown here is derived from an EMBL/GenBank/DDBJ whole genome shotgun (WGS) entry which is preliminary data.</text>
</comment>
<evidence type="ECO:0008006" key="3">
    <source>
        <dbReference type="Google" id="ProtNLM"/>
    </source>
</evidence>
<organism evidence="1 2">
    <name type="scientific">Blattamonas nauphoetae</name>
    <dbReference type="NCBI Taxonomy" id="2049346"/>
    <lineage>
        <taxon>Eukaryota</taxon>
        <taxon>Metamonada</taxon>
        <taxon>Preaxostyla</taxon>
        <taxon>Oxymonadida</taxon>
        <taxon>Blattamonas</taxon>
    </lineage>
</organism>
<evidence type="ECO:0000313" key="1">
    <source>
        <dbReference type="EMBL" id="KAK2949587.1"/>
    </source>
</evidence>
<proteinExistence type="predicted"/>